<dbReference type="PROSITE" id="PS51257">
    <property type="entry name" value="PROKAR_LIPOPROTEIN"/>
    <property type="match status" value="1"/>
</dbReference>
<proteinExistence type="predicted"/>
<sequence>MCTKSIQTIKVVTAGSLNIYIVNTICGSLAATACQSLSSSEPAFPPVSPVRPQKQLTVTISKWPLFQPWLTRLLLSRQNDPITLRWLSCPCQRLVSFLDTLLLLFLGGRNRVSLTTAMMAGGKSRLDFVFRAGCGRERMACVLDLGSNFVPLLEWFSITCWYDMVCFLHTDSLS</sequence>
<name>A0A4Y2JR91_ARAVE</name>
<reference evidence="1 2" key="1">
    <citation type="journal article" date="2019" name="Sci. Rep.">
        <title>Orb-weaving spider Araneus ventricosus genome elucidates the spidroin gene catalogue.</title>
        <authorList>
            <person name="Kono N."/>
            <person name="Nakamura H."/>
            <person name="Ohtoshi R."/>
            <person name="Moran D.A.P."/>
            <person name="Shinohara A."/>
            <person name="Yoshida Y."/>
            <person name="Fujiwara M."/>
            <person name="Mori M."/>
            <person name="Tomita M."/>
            <person name="Arakawa K."/>
        </authorList>
    </citation>
    <scope>NUCLEOTIDE SEQUENCE [LARGE SCALE GENOMIC DNA]</scope>
</reference>
<evidence type="ECO:0000313" key="2">
    <source>
        <dbReference type="Proteomes" id="UP000499080"/>
    </source>
</evidence>
<keyword evidence="2" id="KW-1185">Reference proteome</keyword>
<dbReference type="EMBL" id="BGPR01003739">
    <property type="protein sequence ID" value="GBM91862.1"/>
    <property type="molecule type" value="Genomic_DNA"/>
</dbReference>
<accession>A0A4Y2JR91</accession>
<protein>
    <submittedName>
        <fullName evidence="1">Uncharacterized protein</fullName>
    </submittedName>
</protein>
<comment type="caution">
    <text evidence="1">The sequence shown here is derived from an EMBL/GenBank/DDBJ whole genome shotgun (WGS) entry which is preliminary data.</text>
</comment>
<dbReference type="AlphaFoldDB" id="A0A4Y2JR91"/>
<evidence type="ECO:0000313" key="1">
    <source>
        <dbReference type="EMBL" id="GBM91862.1"/>
    </source>
</evidence>
<dbReference type="Proteomes" id="UP000499080">
    <property type="component" value="Unassembled WGS sequence"/>
</dbReference>
<organism evidence="1 2">
    <name type="scientific">Araneus ventricosus</name>
    <name type="common">Orbweaver spider</name>
    <name type="synonym">Epeira ventricosa</name>
    <dbReference type="NCBI Taxonomy" id="182803"/>
    <lineage>
        <taxon>Eukaryota</taxon>
        <taxon>Metazoa</taxon>
        <taxon>Ecdysozoa</taxon>
        <taxon>Arthropoda</taxon>
        <taxon>Chelicerata</taxon>
        <taxon>Arachnida</taxon>
        <taxon>Araneae</taxon>
        <taxon>Araneomorphae</taxon>
        <taxon>Entelegynae</taxon>
        <taxon>Araneoidea</taxon>
        <taxon>Araneidae</taxon>
        <taxon>Araneus</taxon>
    </lineage>
</organism>
<gene>
    <name evidence="1" type="ORF">AVEN_3499_1</name>
</gene>